<accession>A0ABS2D3T5</accession>
<evidence type="ECO:0000313" key="3">
    <source>
        <dbReference type="Proteomes" id="UP000763641"/>
    </source>
</evidence>
<name>A0ABS2D3T5_9SPHN</name>
<dbReference type="EMBL" id="JAFEMC010000001">
    <property type="protein sequence ID" value="MBM6575582.1"/>
    <property type="molecule type" value="Genomic_DNA"/>
</dbReference>
<gene>
    <name evidence="2" type="ORF">ILT43_04305</name>
</gene>
<evidence type="ECO:0000313" key="2">
    <source>
        <dbReference type="EMBL" id="MBM6575582.1"/>
    </source>
</evidence>
<feature type="signal peptide" evidence="1">
    <location>
        <begin position="1"/>
        <end position="21"/>
    </location>
</feature>
<sequence length="100" mass="10466">MRKTTILAALAAALTSTIGMAQGPDTAEQRTFVHDGHTYTYTTSAFGKSTVLKGRRLPGGETFRLQVRDGRVTGRSGETPVAFSVRDAKGAAGGVSTHAL</sequence>
<organism evidence="2 3">
    <name type="scientific">Sphingomonas longa</name>
    <dbReference type="NCBI Taxonomy" id="2778730"/>
    <lineage>
        <taxon>Bacteria</taxon>
        <taxon>Pseudomonadati</taxon>
        <taxon>Pseudomonadota</taxon>
        <taxon>Alphaproteobacteria</taxon>
        <taxon>Sphingomonadales</taxon>
        <taxon>Sphingomonadaceae</taxon>
        <taxon>Sphingomonas</taxon>
    </lineage>
</organism>
<protein>
    <submittedName>
        <fullName evidence="2">Uncharacterized protein</fullName>
    </submittedName>
</protein>
<dbReference type="RefSeq" id="WP_204195171.1">
    <property type="nucleotide sequence ID" value="NZ_JAFEMC010000001.1"/>
</dbReference>
<feature type="chain" id="PRO_5046384973" evidence="1">
    <location>
        <begin position="22"/>
        <end position="100"/>
    </location>
</feature>
<evidence type="ECO:0000256" key="1">
    <source>
        <dbReference type="SAM" id="SignalP"/>
    </source>
</evidence>
<keyword evidence="1" id="KW-0732">Signal</keyword>
<proteinExistence type="predicted"/>
<dbReference type="Proteomes" id="UP000763641">
    <property type="component" value="Unassembled WGS sequence"/>
</dbReference>
<comment type="caution">
    <text evidence="2">The sequence shown here is derived from an EMBL/GenBank/DDBJ whole genome shotgun (WGS) entry which is preliminary data.</text>
</comment>
<keyword evidence="3" id="KW-1185">Reference proteome</keyword>
<reference evidence="2 3" key="1">
    <citation type="submission" date="2020-12" db="EMBL/GenBank/DDBJ databases">
        <title>Sphingomonas sp.</title>
        <authorList>
            <person name="Kim M.K."/>
        </authorList>
    </citation>
    <scope>NUCLEOTIDE SEQUENCE [LARGE SCALE GENOMIC DNA]</scope>
    <source>
        <strain evidence="2 3">BT552</strain>
    </source>
</reference>